<protein>
    <submittedName>
        <fullName evidence="1">Uncharacterized protein</fullName>
    </submittedName>
</protein>
<organism evidence="1">
    <name type="scientific">Cacopsylla melanoneura</name>
    <dbReference type="NCBI Taxonomy" id="428564"/>
    <lineage>
        <taxon>Eukaryota</taxon>
        <taxon>Metazoa</taxon>
        <taxon>Ecdysozoa</taxon>
        <taxon>Arthropoda</taxon>
        <taxon>Hexapoda</taxon>
        <taxon>Insecta</taxon>
        <taxon>Pterygota</taxon>
        <taxon>Neoptera</taxon>
        <taxon>Paraneoptera</taxon>
        <taxon>Hemiptera</taxon>
        <taxon>Sternorrhyncha</taxon>
        <taxon>Psylloidea</taxon>
        <taxon>Psyllidae</taxon>
        <taxon>Psyllinae</taxon>
        <taxon>Cacopsylla</taxon>
    </lineage>
</organism>
<reference evidence="1" key="1">
    <citation type="submission" date="2021-05" db="EMBL/GenBank/DDBJ databases">
        <authorList>
            <person name="Alioto T."/>
            <person name="Alioto T."/>
            <person name="Gomez Garrido J."/>
        </authorList>
    </citation>
    <scope>NUCLEOTIDE SEQUENCE</scope>
</reference>
<accession>A0A8D8Z679</accession>
<proteinExistence type="predicted"/>
<dbReference type="EMBL" id="HBUF01419543">
    <property type="protein sequence ID" value="CAG6740526.1"/>
    <property type="molecule type" value="Transcribed_RNA"/>
</dbReference>
<evidence type="ECO:0000313" key="1">
    <source>
        <dbReference type="EMBL" id="CAG6740526.1"/>
    </source>
</evidence>
<name>A0A8D8Z679_9HEMI</name>
<sequence length="99" mass="11314">MKFVLCKVKDTLNSDGPISFAECISNLFQHVLLSLSPMLPCCLYYRKRRAQQSDNVAFLYILTRHPLPLSSLTLKTLSTPLLPLFDFSTLTLSLTLFRF</sequence>
<dbReference type="EMBL" id="HBUF01419544">
    <property type="protein sequence ID" value="CAG6740527.1"/>
    <property type="molecule type" value="Transcribed_RNA"/>
</dbReference>
<dbReference type="AlphaFoldDB" id="A0A8D8Z679"/>